<name>A0A2P2NPH5_RHIMU</name>
<protein>
    <submittedName>
        <fullName evidence="1">Uncharacterized protein</fullName>
    </submittedName>
</protein>
<accession>A0A2P2NPH5</accession>
<sequence length="44" mass="5372">MQYVEVTKRHATSPMYTKLVQDMTPTMENIWLRVLIFFQIWLPD</sequence>
<reference evidence="1" key="1">
    <citation type="submission" date="2018-02" db="EMBL/GenBank/DDBJ databases">
        <title>Rhizophora mucronata_Transcriptome.</title>
        <authorList>
            <person name="Meera S.P."/>
            <person name="Sreeshan A."/>
            <person name="Augustine A."/>
        </authorList>
    </citation>
    <scope>NUCLEOTIDE SEQUENCE</scope>
    <source>
        <tissue evidence="1">Leaf</tissue>
    </source>
</reference>
<dbReference type="AlphaFoldDB" id="A0A2P2NPH5"/>
<dbReference type="EMBL" id="GGEC01063913">
    <property type="protein sequence ID" value="MBX44397.1"/>
    <property type="molecule type" value="Transcribed_RNA"/>
</dbReference>
<organism evidence="1">
    <name type="scientific">Rhizophora mucronata</name>
    <name type="common">Asiatic mangrove</name>
    <dbReference type="NCBI Taxonomy" id="61149"/>
    <lineage>
        <taxon>Eukaryota</taxon>
        <taxon>Viridiplantae</taxon>
        <taxon>Streptophyta</taxon>
        <taxon>Embryophyta</taxon>
        <taxon>Tracheophyta</taxon>
        <taxon>Spermatophyta</taxon>
        <taxon>Magnoliopsida</taxon>
        <taxon>eudicotyledons</taxon>
        <taxon>Gunneridae</taxon>
        <taxon>Pentapetalae</taxon>
        <taxon>rosids</taxon>
        <taxon>fabids</taxon>
        <taxon>Malpighiales</taxon>
        <taxon>Rhizophoraceae</taxon>
        <taxon>Rhizophora</taxon>
    </lineage>
</organism>
<proteinExistence type="predicted"/>
<evidence type="ECO:0000313" key="1">
    <source>
        <dbReference type="EMBL" id="MBX44397.1"/>
    </source>
</evidence>